<keyword evidence="2" id="KW-0479">Metal-binding</keyword>
<comment type="similarity">
    <text evidence="1 2">Belongs to the polypeptide deformylase family.</text>
</comment>
<dbReference type="NCBIfam" id="TIGR00079">
    <property type="entry name" value="pept_deformyl"/>
    <property type="match status" value="1"/>
</dbReference>
<dbReference type="RefSeq" id="WP_320506730.1">
    <property type="nucleotide sequence ID" value="NZ_JAXCLW010000001.1"/>
</dbReference>
<dbReference type="CDD" id="cd00487">
    <property type="entry name" value="Pep_deformylase"/>
    <property type="match status" value="1"/>
</dbReference>
<reference evidence="3 4" key="1">
    <citation type="journal article" date="2016" name="Antonie Van Leeuwenhoek">
        <title>Dongia soli sp. nov., isolated from soil from Dokdo, Korea.</title>
        <authorList>
            <person name="Kim D.U."/>
            <person name="Lee H."/>
            <person name="Kim H."/>
            <person name="Kim S.G."/>
            <person name="Ka J.O."/>
        </authorList>
    </citation>
    <scope>NUCLEOTIDE SEQUENCE [LARGE SCALE GENOMIC DNA]</scope>
    <source>
        <strain evidence="3 4">D78</strain>
    </source>
</reference>
<dbReference type="Pfam" id="PF01327">
    <property type="entry name" value="Pep_deformylase"/>
    <property type="match status" value="1"/>
</dbReference>
<keyword evidence="2" id="KW-0648">Protein biosynthesis</keyword>
<organism evidence="3 4">
    <name type="scientific">Dongia soli</name>
    <dbReference type="NCBI Taxonomy" id="600628"/>
    <lineage>
        <taxon>Bacteria</taxon>
        <taxon>Pseudomonadati</taxon>
        <taxon>Pseudomonadota</taxon>
        <taxon>Alphaproteobacteria</taxon>
        <taxon>Rhodospirillales</taxon>
        <taxon>Dongiaceae</taxon>
        <taxon>Dongia</taxon>
    </lineage>
</organism>
<sequence length="183" mass="20041">MALLPILTAPDSRLKKTAKPVAAVDDAVRKLMDDMLETMYKAPGIGLAAPQVGALQRVIVLDVAREDEPPQPLRMANPELTWVSDDDAVYNEGCLSVPDHYADVVRPAAIKVRYLDEKNEAQELEADGLLATCIQHEIDHLDGILFIDHLTALKRNIILRKLLKAKKAGMDKPAEPANISGGF</sequence>
<dbReference type="Gene3D" id="3.90.45.10">
    <property type="entry name" value="Peptide deformylase"/>
    <property type="match status" value="1"/>
</dbReference>
<comment type="catalytic activity">
    <reaction evidence="2">
        <text>N-terminal N-formyl-L-methionyl-[peptide] + H2O = N-terminal L-methionyl-[peptide] + formate</text>
        <dbReference type="Rhea" id="RHEA:24420"/>
        <dbReference type="Rhea" id="RHEA-COMP:10639"/>
        <dbReference type="Rhea" id="RHEA-COMP:10640"/>
        <dbReference type="ChEBI" id="CHEBI:15377"/>
        <dbReference type="ChEBI" id="CHEBI:15740"/>
        <dbReference type="ChEBI" id="CHEBI:49298"/>
        <dbReference type="ChEBI" id="CHEBI:64731"/>
        <dbReference type="EC" id="3.5.1.88"/>
    </reaction>
</comment>
<keyword evidence="2 3" id="KW-0378">Hydrolase</keyword>
<comment type="caution">
    <text evidence="3">The sequence shown here is derived from an EMBL/GenBank/DDBJ whole genome shotgun (WGS) entry which is preliminary data.</text>
</comment>
<keyword evidence="2" id="KW-0408">Iron</keyword>
<accession>A0ABU5E741</accession>
<dbReference type="InterPro" id="IPR036821">
    <property type="entry name" value="Peptide_deformylase_sf"/>
</dbReference>
<proteinExistence type="inferred from homology"/>
<evidence type="ECO:0000256" key="1">
    <source>
        <dbReference type="ARBA" id="ARBA00010759"/>
    </source>
</evidence>
<dbReference type="HAMAP" id="MF_00163">
    <property type="entry name" value="Pep_deformylase"/>
    <property type="match status" value="1"/>
</dbReference>
<comment type="function">
    <text evidence="2">Removes the formyl group from the N-terminal Met of newly synthesized proteins. Requires at least a dipeptide for an efficient rate of reaction. N-terminal L-methionine is a prerequisite for activity but the enzyme has broad specificity at other positions.</text>
</comment>
<feature type="active site" evidence="2">
    <location>
        <position position="137"/>
    </location>
</feature>
<gene>
    <name evidence="2 3" type="primary">def</name>
    <name evidence="3" type="ORF">SMD27_02360</name>
</gene>
<dbReference type="PRINTS" id="PR01576">
    <property type="entry name" value="PDEFORMYLASE"/>
</dbReference>
<dbReference type="EC" id="3.5.1.88" evidence="2"/>
<name>A0ABU5E741_9PROT</name>
<keyword evidence="4" id="KW-1185">Reference proteome</keyword>
<evidence type="ECO:0000256" key="2">
    <source>
        <dbReference type="HAMAP-Rule" id="MF_00163"/>
    </source>
</evidence>
<feature type="binding site" evidence="2">
    <location>
        <position position="136"/>
    </location>
    <ligand>
        <name>Fe cation</name>
        <dbReference type="ChEBI" id="CHEBI:24875"/>
    </ligand>
</feature>
<dbReference type="InterPro" id="IPR023635">
    <property type="entry name" value="Peptide_deformylase"/>
</dbReference>
<dbReference type="NCBIfam" id="NF001159">
    <property type="entry name" value="PRK00150.1-3"/>
    <property type="match status" value="1"/>
</dbReference>
<dbReference type="EMBL" id="JAXCLW010000001">
    <property type="protein sequence ID" value="MDY0881676.1"/>
    <property type="molecule type" value="Genomic_DNA"/>
</dbReference>
<evidence type="ECO:0000313" key="4">
    <source>
        <dbReference type="Proteomes" id="UP001279642"/>
    </source>
</evidence>
<comment type="cofactor">
    <cofactor evidence="2">
        <name>Fe(2+)</name>
        <dbReference type="ChEBI" id="CHEBI:29033"/>
    </cofactor>
    <text evidence="2">Binds 1 Fe(2+) ion.</text>
</comment>
<dbReference type="PANTHER" id="PTHR10458:SF22">
    <property type="entry name" value="PEPTIDE DEFORMYLASE"/>
    <property type="match status" value="1"/>
</dbReference>
<dbReference type="SUPFAM" id="SSF56420">
    <property type="entry name" value="Peptide deformylase"/>
    <property type="match status" value="1"/>
</dbReference>
<dbReference type="GO" id="GO:0042586">
    <property type="term" value="F:peptide deformylase activity"/>
    <property type="evidence" value="ECO:0007669"/>
    <property type="project" value="UniProtKB-EC"/>
</dbReference>
<dbReference type="PANTHER" id="PTHR10458">
    <property type="entry name" value="PEPTIDE DEFORMYLASE"/>
    <property type="match status" value="1"/>
</dbReference>
<feature type="binding site" evidence="2">
    <location>
        <position position="140"/>
    </location>
    <ligand>
        <name>Fe cation</name>
        <dbReference type="ChEBI" id="CHEBI:24875"/>
    </ligand>
</feature>
<evidence type="ECO:0000313" key="3">
    <source>
        <dbReference type="EMBL" id="MDY0881676.1"/>
    </source>
</evidence>
<dbReference type="Proteomes" id="UP001279642">
    <property type="component" value="Unassembled WGS sequence"/>
</dbReference>
<dbReference type="PIRSF" id="PIRSF004749">
    <property type="entry name" value="Pep_def"/>
    <property type="match status" value="1"/>
</dbReference>
<feature type="binding site" evidence="2">
    <location>
        <position position="94"/>
    </location>
    <ligand>
        <name>Fe cation</name>
        <dbReference type="ChEBI" id="CHEBI:24875"/>
    </ligand>
</feature>
<protein>
    <recommendedName>
        <fullName evidence="2">Peptide deformylase</fullName>
        <shortName evidence="2">PDF</shortName>
        <ecNumber evidence="2">3.5.1.88</ecNumber>
    </recommendedName>
    <alternativeName>
        <fullName evidence="2">Polypeptide deformylase</fullName>
    </alternativeName>
</protein>